<proteinExistence type="inferred from homology"/>
<dbReference type="Proteomes" id="UP000599024">
    <property type="component" value="Unassembled WGS sequence"/>
</dbReference>
<evidence type="ECO:0000313" key="4">
    <source>
        <dbReference type="Proteomes" id="UP000599024"/>
    </source>
</evidence>
<dbReference type="GO" id="GO:0019478">
    <property type="term" value="P:D-amino acid catabolic process"/>
    <property type="evidence" value="ECO:0007669"/>
    <property type="project" value="UniProtKB-UniRule"/>
</dbReference>
<comment type="catalytic activity">
    <reaction evidence="2">
        <text>a D-aminoacyl-tRNA + H2O = a tRNA + a D-alpha-amino acid + H(+)</text>
        <dbReference type="Rhea" id="RHEA:13953"/>
        <dbReference type="Rhea" id="RHEA-COMP:10123"/>
        <dbReference type="Rhea" id="RHEA-COMP:10124"/>
        <dbReference type="ChEBI" id="CHEBI:15377"/>
        <dbReference type="ChEBI" id="CHEBI:15378"/>
        <dbReference type="ChEBI" id="CHEBI:59871"/>
        <dbReference type="ChEBI" id="CHEBI:78442"/>
        <dbReference type="ChEBI" id="CHEBI:79333"/>
        <dbReference type="EC" id="3.1.1.96"/>
    </reaction>
</comment>
<dbReference type="FunFam" id="3.50.80.10:FF:000001">
    <property type="entry name" value="D-aminoacyl-tRNA deacylase"/>
    <property type="match status" value="1"/>
</dbReference>
<comment type="subunit">
    <text evidence="2">Homodimer.</text>
</comment>
<dbReference type="PANTHER" id="PTHR10472">
    <property type="entry name" value="D-TYROSYL-TRNA TYR DEACYLASE"/>
    <property type="match status" value="1"/>
</dbReference>
<accession>A0A8J6N946</accession>
<keyword evidence="2" id="KW-0694">RNA-binding</keyword>
<dbReference type="SUPFAM" id="SSF69500">
    <property type="entry name" value="DTD-like"/>
    <property type="match status" value="1"/>
</dbReference>
<dbReference type="PANTHER" id="PTHR10472:SF5">
    <property type="entry name" value="D-AMINOACYL-TRNA DEACYLASE 1"/>
    <property type="match status" value="1"/>
</dbReference>
<comment type="subcellular location">
    <subcellularLocation>
        <location evidence="2">Cytoplasm</location>
    </subcellularLocation>
</comment>
<reference evidence="3 4" key="1">
    <citation type="submission" date="2020-08" db="EMBL/GenBank/DDBJ databases">
        <title>Bridging the membrane lipid divide: bacteria of the FCB group superphylum have the potential to synthesize archaeal ether lipids.</title>
        <authorList>
            <person name="Villanueva L."/>
            <person name="Von Meijenfeldt F.A.B."/>
            <person name="Westbye A.B."/>
            <person name="Yadav S."/>
            <person name="Hopmans E.C."/>
            <person name="Dutilh B.E."/>
            <person name="Sinninghe Damste J.S."/>
        </authorList>
    </citation>
    <scope>NUCLEOTIDE SEQUENCE [LARGE SCALE GENOMIC DNA]</scope>
    <source>
        <strain evidence="3">NIOZ-UU81</strain>
    </source>
</reference>
<comment type="domain">
    <text evidence="2">A Gly-cisPro motif from one monomer fits into the active site of the other monomer to allow specific chiral rejection of L-amino acids.</text>
</comment>
<dbReference type="GO" id="GO:0005737">
    <property type="term" value="C:cytoplasm"/>
    <property type="evidence" value="ECO:0007669"/>
    <property type="project" value="UniProtKB-SubCell"/>
</dbReference>
<comment type="similarity">
    <text evidence="1 2">Belongs to the DTD family.</text>
</comment>
<keyword evidence="2 3" id="KW-0378">Hydrolase</keyword>
<comment type="caution">
    <text evidence="3">The sequence shown here is derived from an EMBL/GenBank/DDBJ whole genome shotgun (WGS) entry which is preliminary data.</text>
</comment>
<evidence type="ECO:0000256" key="2">
    <source>
        <dbReference type="HAMAP-Rule" id="MF_00518"/>
    </source>
</evidence>
<organism evidence="3 4">
    <name type="scientific">Candidatus Desulfatifera sulfidica</name>
    <dbReference type="NCBI Taxonomy" id="2841691"/>
    <lineage>
        <taxon>Bacteria</taxon>
        <taxon>Pseudomonadati</taxon>
        <taxon>Thermodesulfobacteriota</taxon>
        <taxon>Desulfobulbia</taxon>
        <taxon>Desulfobulbales</taxon>
        <taxon>Desulfobulbaceae</taxon>
        <taxon>Candidatus Desulfatifera</taxon>
    </lineage>
</organism>
<sequence>MRAVIQRVNQASVRVDQNLINSIGPGLLILLGIHKNDEKQDMEWLVDKVCNLRIFEDQEGRMNRSLLNTGGSMLIVSQFTLYGDCRKGRRPGFSEAAPPELAEQLYLQFIDRVQQQGIPVAGGKFQTHMQVELINDGPVTLILDSTKIT</sequence>
<dbReference type="Gene3D" id="3.50.80.10">
    <property type="entry name" value="D-tyrosyl-tRNA(Tyr) deacylase"/>
    <property type="match status" value="1"/>
</dbReference>
<dbReference type="GO" id="GO:0106026">
    <property type="term" value="F:Gly-tRNA(Ala) deacylase activity"/>
    <property type="evidence" value="ECO:0007669"/>
    <property type="project" value="UniProtKB-UniRule"/>
</dbReference>
<name>A0A8J6N946_9BACT</name>
<dbReference type="InterPro" id="IPR023509">
    <property type="entry name" value="DTD-like_sf"/>
</dbReference>
<feature type="short sequence motif" description="Gly-cisPro motif, important for rejection of L-amino acids" evidence="2">
    <location>
        <begin position="137"/>
        <end position="138"/>
    </location>
</feature>
<evidence type="ECO:0000313" key="3">
    <source>
        <dbReference type="EMBL" id="MBC8209308.1"/>
    </source>
</evidence>
<evidence type="ECO:0000256" key="1">
    <source>
        <dbReference type="ARBA" id="ARBA00009673"/>
    </source>
</evidence>
<dbReference type="GO" id="GO:0051500">
    <property type="term" value="F:D-tyrosyl-tRNA(Tyr) deacylase activity"/>
    <property type="evidence" value="ECO:0007669"/>
    <property type="project" value="TreeGrafter"/>
</dbReference>
<dbReference type="Pfam" id="PF02580">
    <property type="entry name" value="Tyr_Deacylase"/>
    <property type="match status" value="1"/>
</dbReference>
<dbReference type="NCBIfam" id="TIGR00256">
    <property type="entry name" value="D-aminoacyl-tRNA deacylase"/>
    <property type="match status" value="1"/>
</dbReference>
<dbReference type="InterPro" id="IPR003732">
    <property type="entry name" value="Daa-tRNA_deacyls_DTD"/>
</dbReference>
<dbReference type="CDD" id="cd00563">
    <property type="entry name" value="Dtyr_deacylase"/>
    <property type="match status" value="1"/>
</dbReference>
<comment type="function">
    <text evidence="2">An aminoacyl-tRNA editing enzyme that deacylates mischarged D-aminoacyl-tRNAs. Also deacylates mischarged glycyl-tRNA(Ala), protecting cells against glycine mischarging by AlaRS. Acts via tRNA-based rather than protein-based catalysis; rejects L-amino acids rather than detecting D-amino acids in the active site. By recycling D-aminoacyl-tRNA to D-amino acids and free tRNA molecules, this enzyme counteracts the toxicity associated with the formation of D-aminoacyl-tRNA entities in vivo and helps enforce protein L-homochirality.</text>
</comment>
<dbReference type="EC" id="3.1.1.96" evidence="2"/>
<protein>
    <recommendedName>
        <fullName evidence="2">D-aminoacyl-tRNA deacylase</fullName>
        <shortName evidence="2">DTD</shortName>
        <ecNumber evidence="2">3.1.1.96</ecNumber>
    </recommendedName>
    <alternativeName>
        <fullName evidence="2">Gly-tRNA(Ala) deacylase</fullName>
        <ecNumber evidence="2">3.1.1.-</ecNumber>
    </alternativeName>
</protein>
<dbReference type="AlphaFoldDB" id="A0A8J6N946"/>
<comment type="catalytic activity">
    <reaction evidence="2">
        <text>glycyl-tRNA(Ala) + H2O = tRNA(Ala) + glycine + H(+)</text>
        <dbReference type="Rhea" id="RHEA:53744"/>
        <dbReference type="Rhea" id="RHEA-COMP:9657"/>
        <dbReference type="Rhea" id="RHEA-COMP:13640"/>
        <dbReference type="ChEBI" id="CHEBI:15377"/>
        <dbReference type="ChEBI" id="CHEBI:15378"/>
        <dbReference type="ChEBI" id="CHEBI:57305"/>
        <dbReference type="ChEBI" id="CHEBI:78442"/>
        <dbReference type="ChEBI" id="CHEBI:78522"/>
    </reaction>
</comment>
<dbReference type="GO" id="GO:0043908">
    <property type="term" value="F:Ser(Gly)-tRNA(Ala) hydrolase activity"/>
    <property type="evidence" value="ECO:0007669"/>
    <property type="project" value="UniProtKB-UniRule"/>
</dbReference>
<dbReference type="GO" id="GO:0000049">
    <property type="term" value="F:tRNA binding"/>
    <property type="evidence" value="ECO:0007669"/>
    <property type="project" value="UniProtKB-UniRule"/>
</dbReference>
<dbReference type="HAMAP" id="MF_00518">
    <property type="entry name" value="Deacylase_Dtd"/>
    <property type="match status" value="1"/>
</dbReference>
<keyword evidence="2" id="KW-0820">tRNA-binding</keyword>
<dbReference type="EMBL" id="JACNLK010000088">
    <property type="protein sequence ID" value="MBC8209308.1"/>
    <property type="molecule type" value="Genomic_DNA"/>
</dbReference>
<gene>
    <name evidence="2" type="primary">dtd</name>
    <name evidence="3" type="ORF">H8E79_09115</name>
</gene>
<keyword evidence="2" id="KW-0963">Cytoplasm</keyword>
<dbReference type="EC" id="3.1.1.-" evidence="2"/>